<evidence type="ECO:0000259" key="3">
    <source>
        <dbReference type="Pfam" id="PF21346"/>
    </source>
</evidence>
<dbReference type="InterPro" id="IPR048331">
    <property type="entry name" value="PcRGLX/YetA_3rd"/>
</dbReference>
<sequence length="898" mass="100765">MSREAQEKDVRTNIPVEGIGHPEKAVQENGVTAAWLGEAPLGPAAVTWGVPWKAGELKREEPLRLVSASGMPLPVQSWPTAYYPDGSVKWTAHAVSLGEGAEASYTLSKGESEAPVEGVSVQEHAGRIVVDTGRAVYTLGTEGEALVRSIVRGERTLCTGARLVGYREEESVTEGARVTRTQALRSRLHRVTVEQRGPVRAVVKFEGRHALLGGRSPREWLPFTVRLYFYAGQESVRAVHTFVYDGDPGKDGVKGIGLSFTLPLEGPLYNRHVRFTGDTGVFAESPKTLMTIRTQGKYQELYRSQTAGENVAFDPQEDARFLTLLDDSAVWDHFKLVQHSADSYTVSKRTGPACSWLKAVTGSRSRGVAYAGSEAGGLALGLRHFWRKHPASLELSGLSGEAAEATAWFWSPDAPAMDLRHYDTTTHLESSYEGFHELRSTPYGVANTNELTFWCLERTPSHEELDAMAGSLERPAQLVCEPQRYHDTGAFGVWSLPSRDTPLQAELEDLLDAAIEFYKAEIEQRRWYGFWDFGDVMHSYDPVRHTWRYDIGGCAWQNTELVPNMWLWLTFLRTGREDVFRLAEAMTRHTSEVDTYHFGEYAGLGSRHNVVHWGCGCKEARISMAGLHRYFYYLTGDERTGDIMEEVVDADYTTVTLDPMRYYFPKDEFPTHTRVGPDWSAFCSNWMTRWERFEDTAYRDKLLVGWEAMKGMPHRLLTGPTFGYDPKTGELLHMSDDNWGRHLMICMGAPQVWFELAELLGDDQWREMLAEFGAFYPLTPEEKAARTGGAIGKQGWDHPVFFTVMMAYAAARYGDEALARRTWDILFGDKLMQRIARTDEVDRLAFVRPLREIPDVSTNSVSQWSLNTIVCLELIGRWLGSGEAGTAGRGGETVTSSS</sequence>
<dbReference type="Pfam" id="PF19501">
    <property type="entry name" value="PcRGLX_1st"/>
    <property type="match status" value="1"/>
</dbReference>
<dbReference type="RefSeq" id="WP_014371342.1">
    <property type="nucleotide sequence ID" value="NC_016935.1"/>
</dbReference>
<dbReference type="PANTHER" id="PTHR40081:SF1">
    <property type="entry name" value="TAT PATHWAY SIGNAL SEQUENCE DOMAIN PROTEIN"/>
    <property type="match status" value="1"/>
</dbReference>
<dbReference type="AlphaFoldDB" id="H6NN31"/>
<name>H6NN31_9BACL</name>
<reference evidence="4 5" key="1">
    <citation type="journal article" date="2012" name="J. Bacteriol.">
        <title>Complete Genome Sequence of Paenibacillus mucilaginosus 3016, a Bacterium Functional as Microbial Fertilizer.</title>
        <authorList>
            <person name="Ma M."/>
            <person name="Wang Z."/>
            <person name="Li L."/>
            <person name="Jiang X."/>
            <person name="Guan D."/>
            <person name="Cao F."/>
            <person name="Chen H."/>
            <person name="Wang X."/>
            <person name="Shen D."/>
            <person name="Du B."/>
            <person name="Li J."/>
        </authorList>
    </citation>
    <scope>NUCLEOTIDE SEQUENCE [LARGE SCALE GENOMIC DNA]</scope>
    <source>
        <strain evidence="4 5">3016</strain>
    </source>
</reference>
<accession>H6NN31</accession>
<dbReference type="Pfam" id="PF21345">
    <property type="entry name" value="PcRGLX_2nd"/>
    <property type="match status" value="1"/>
</dbReference>
<dbReference type="EMBL" id="CP003235">
    <property type="protein sequence ID" value="AFC31707.1"/>
    <property type="molecule type" value="Genomic_DNA"/>
</dbReference>
<feature type="domain" description="PcRGLX/YetA-like C-terminal alpha/alpha toroid" evidence="3">
    <location>
        <begin position="475"/>
        <end position="877"/>
    </location>
</feature>
<gene>
    <name evidence="4" type="ORF">PM3016_4975</name>
</gene>
<dbReference type="KEGG" id="pmq:PM3016_4975"/>
<feature type="domain" description="PcRGLX/YetA-like central beta-sandwich" evidence="2">
    <location>
        <begin position="119"/>
        <end position="469"/>
    </location>
</feature>
<feature type="domain" description="PcRGLX/YetA-like N-terminal RIFT barrel" evidence="1">
    <location>
        <begin position="31"/>
        <end position="109"/>
    </location>
</feature>
<dbReference type="InterPro" id="IPR048330">
    <property type="entry name" value="PcRGLX/YetA_2nd"/>
</dbReference>
<dbReference type="STRING" id="1116391.PM3016_4975"/>
<evidence type="ECO:0000259" key="1">
    <source>
        <dbReference type="Pfam" id="PF19501"/>
    </source>
</evidence>
<evidence type="ECO:0000313" key="5">
    <source>
        <dbReference type="Proteomes" id="UP000007523"/>
    </source>
</evidence>
<evidence type="ECO:0008006" key="6">
    <source>
        <dbReference type="Google" id="ProtNLM"/>
    </source>
</evidence>
<dbReference type="InterPro" id="IPR048329">
    <property type="entry name" value="PcRGLX_1st"/>
</dbReference>
<protein>
    <recommendedName>
        <fullName evidence="6">Tat pathway signal sequence domain protein</fullName>
    </recommendedName>
</protein>
<evidence type="ECO:0000259" key="2">
    <source>
        <dbReference type="Pfam" id="PF21345"/>
    </source>
</evidence>
<evidence type="ECO:0000313" key="4">
    <source>
        <dbReference type="EMBL" id="AFC31707.1"/>
    </source>
</evidence>
<dbReference type="Proteomes" id="UP000007523">
    <property type="component" value="Chromosome"/>
</dbReference>
<dbReference type="HOGENOM" id="CLU_005777_0_0_9"/>
<dbReference type="InterPro" id="IPR045793">
    <property type="entry name" value="PcRGLX/YetA-like"/>
</dbReference>
<dbReference type="Pfam" id="PF21346">
    <property type="entry name" value="PcRGLX_3rd"/>
    <property type="match status" value="1"/>
</dbReference>
<dbReference type="PANTHER" id="PTHR40081">
    <property type="entry name" value="CONCANAVALIN A-LIKE LECTIN/GLUCANASE"/>
    <property type="match status" value="1"/>
</dbReference>
<proteinExistence type="predicted"/>
<keyword evidence="5" id="KW-1185">Reference proteome</keyword>
<organism evidence="4 5">
    <name type="scientific">Paenibacillus mucilaginosus 3016</name>
    <dbReference type="NCBI Taxonomy" id="1116391"/>
    <lineage>
        <taxon>Bacteria</taxon>
        <taxon>Bacillati</taxon>
        <taxon>Bacillota</taxon>
        <taxon>Bacilli</taxon>
        <taxon>Bacillales</taxon>
        <taxon>Paenibacillaceae</taxon>
        <taxon>Paenibacillus</taxon>
    </lineage>
</organism>